<dbReference type="Proteomes" id="UP000541444">
    <property type="component" value="Unassembled WGS sequence"/>
</dbReference>
<dbReference type="OrthoDB" id="18703at2759"/>
<comment type="caution">
    <text evidence="2">The sequence shown here is derived from an EMBL/GenBank/DDBJ whole genome shotgun (WGS) entry which is preliminary data.</text>
</comment>
<evidence type="ECO:0000313" key="3">
    <source>
        <dbReference type="Proteomes" id="UP000541444"/>
    </source>
</evidence>
<organism evidence="2 3">
    <name type="scientific">Kingdonia uniflora</name>
    <dbReference type="NCBI Taxonomy" id="39325"/>
    <lineage>
        <taxon>Eukaryota</taxon>
        <taxon>Viridiplantae</taxon>
        <taxon>Streptophyta</taxon>
        <taxon>Embryophyta</taxon>
        <taxon>Tracheophyta</taxon>
        <taxon>Spermatophyta</taxon>
        <taxon>Magnoliopsida</taxon>
        <taxon>Ranunculales</taxon>
        <taxon>Circaeasteraceae</taxon>
        <taxon>Kingdonia</taxon>
    </lineage>
</organism>
<reference evidence="2 3" key="1">
    <citation type="journal article" date="2020" name="IScience">
        <title>Genome Sequencing of the Endangered Kingdonia uniflora (Circaeasteraceae, Ranunculales) Reveals Potential Mechanisms of Evolutionary Specialization.</title>
        <authorList>
            <person name="Sun Y."/>
            <person name="Deng T."/>
            <person name="Zhang A."/>
            <person name="Moore M.J."/>
            <person name="Landis J.B."/>
            <person name="Lin N."/>
            <person name="Zhang H."/>
            <person name="Zhang X."/>
            <person name="Huang J."/>
            <person name="Zhang X."/>
            <person name="Sun H."/>
            <person name="Wang H."/>
        </authorList>
    </citation>
    <scope>NUCLEOTIDE SEQUENCE [LARGE SCALE GENOMIC DNA]</scope>
    <source>
        <strain evidence="2">TB1705</strain>
        <tissue evidence="2">Leaf</tissue>
    </source>
</reference>
<dbReference type="AlphaFoldDB" id="A0A7J7NTI1"/>
<name>A0A7J7NTI1_9MAGN</name>
<evidence type="ECO:0000313" key="2">
    <source>
        <dbReference type="EMBL" id="KAF6170228.1"/>
    </source>
</evidence>
<proteinExistence type="predicted"/>
<sequence>MSSRIDESNGEIEGKQLLAVINHPNYQSNPLATIQRHLESTQPVIVEEPKKKSNRTGKKEAKKSKASSNAQAMDI</sequence>
<feature type="compositionally biased region" description="Basic residues" evidence="1">
    <location>
        <begin position="52"/>
        <end position="65"/>
    </location>
</feature>
<gene>
    <name evidence="2" type="ORF">GIB67_038761</name>
</gene>
<dbReference type="EMBL" id="JACGCM010000601">
    <property type="protein sequence ID" value="KAF6170228.1"/>
    <property type="molecule type" value="Genomic_DNA"/>
</dbReference>
<accession>A0A7J7NTI1</accession>
<feature type="compositionally biased region" description="Low complexity" evidence="1">
    <location>
        <begin position="66"/>
        <end position="75"/>
    </location>
</feature>
<feature type="region of interest" description="Disordered" evidence="1">
    <location>
        <begin position="40"/>
        <end position="75"/>
    </location>
</feature>
<evidence type="ECO:0000256" key="1">
    <source>
        <dbReference type="SAM" id="MobiDB-lite"/>
    </source>
</evidence>
<keyword evidence="3" id="KW-1185">Reference proteome</keyword>
<protein>
    <submittedName>
        <fullName evidence="2">Uncharacterized protein</fullName>
    </submittedName>
</protein>